<dbReference type="OrthoDB" id="5823468at2759"/>
<keyword evidence="3" id="KW-1185">Reference proteome</keyword>
<dbReference type="Pfam" id="PF16469">
    <property type="entry name" value="NPA"/>
    <property type="match status" value="1"/>
</dbReference>
<evidence type="ECO:0000313" key="2">
    <source>
        <dbReference type="EMBL" id="VDM82371.1"/>
    </source>
</evidence>
<name>A0A3P7JA61_STRVU</name>
<dbReference type="Proteomes" id="UP000270094">
    <property type="component" value="Unassembled WGS sequence"/>
</dbReference>
<reference evidence="2 3" key="1">
    <citation type="submission" date="2018-11" db="EMBL/GenBank/DDBJ databases">
        <authorList>
            <consortium name="Pathogen Informatics"/>
        </authorList>
    </citation>
    <scope>NUCLEOTIDE SEQUENCE [LARGE SCALE GENOMIC DNA]</scope>
</reference>
<dbReference type="Gene3D" id="1.10.533.30">
    <property type="entry name" value="Nematode polyprotein allergen ABA-1"/>
    <property type="match status" value="1"/>
</dbReference>
<evidence type="ECO:0000259" key="1">
    <source>
        <dbReference type="Pfam" id="PF16469"/>
    </source>
</evidence>
<accession>A0A3P7JA61</accession>
<dbReference type="EMBL" id="UYYB01117330">
    <property type="protein sequence ID" value="VDM82371.1"/>
    <property type="molecule type" value="Genomic_DNA"/>
</dbReference>
<protein>
    <recommendedName>
        <fullName evidence="1">Polyprotein allergen nematode domain-containing protein</fullName>
    </recommendedName>
</protein>
<evidence type="ECO:0000313" key="3">
    <source>
        <dbReference type="Proteomes" id="UP000270094"/>
    </source>
</evidence>
<sequence>MVESFEQDCLDLWKDEVTRKRRDIDKNFEEFAQWMTDEQRKSVEEMKKSGKSFDEIRTKTREYFKALPADKQAELNEEFKGKCKAYFEKISKPEEMDKMKALHEAGKDDEVRTIVKDIVGRQTGDEQK</sequence>
<dbReference type="InterPro" id="IPR032487">
    <property type="entry name" value="ABA-1_nematode"/>
</dbReference>
<dbReference type="AlphaFoldDB" id="A0A3P7JA61"/>
<proteinExistence type="predicted"/>
<dbReference type="InterPro" id="IPR038289">
    <property type="entry name" value="DVA-1_sf"/>
</dbReference>
<feature type="domain" description="Polyprotein allergen nematode" evidence="1">
    <location>
        <begin position="21"/>
        <end position="124"/>
    </location>
</feature>
<organism evidence="2 3">
    <name type="scientific">Strongylus vulgaris</name>
    <name type="common">Blood worm</name>
    <dbReference type="NCBI Taxonomy" id="40348"/>
    <lineage>
        <taxon>Eukaryota</taxon>
        <taxon>Metazoa</taxon>
        <taxon>Ecdysozoa</taxon>
        <taxon>Nematoda</taxon>
        <taxon>Chromadorea</taxon>
        <taxon>Rhabditida</taxon>
        <taxon>Rhabditina</taxon>
        <taxon>Rhabditomorpha</taxon>
        <taxon>Strongyloidea</taxon>
        <taxon>Strongylidae</taxon>
        <taxon>Strongylus</taxon>
    </lineage>
</organism>
<feature type="non-terminal residue" evidence="2">
    <location>
        <position position="128"/>
    </location>
</feature>
<gene>
    <name evidence="2" type="ORF">SVUK_LOCUS17369</name>
</gene>